<gene>
    <name evidence="7" type="ORF">EUX98_g8934</name>
</gene>
<comment type="subcellular location">
    <subcellularLocation>
        <location evidence="1">Nucleus</location>
    </subcellularLocation>
</comment>
<protein>
    <recommendedName>
        <fullName evidence="9">HAT C-terminal dimerisation domain-containing protein</fullName>
    </recommendedName>
</protein>
<dbReference type="SUPFAM" id="SSF53098">
    <property type="entry name" value="Ribonuclease H-like"/>
    <property type="match status" value="1"/>
</dbReference>
<comment type="caution">
    <text evidence="7">The sequence shown here is derived from an EMBL/GenBank/DDBJ whole genome shotgun (WGS) entry which is preliminary data.</text>
</comment>
<evidence type="ECO:0008006" key="9">
    <source>
        <dbReference type="Google" id="ProtNLM"/>
    </source>
</evidence>
<accession>A0A4V3XFS1</accession>
<evidence type="ECO:0000256" key="5">
    <source>
        <dbReference type="ARBA" id="ARBA00023242"/>
    </source>
</evidence>
<dbReference type="InterPro" id="IPR052035">
    <property type="entry name" value="ZnF_BED_domain_contain"/>
</dbReference>
<evidence type="ECO:0000256" key="1">
    <source>
        <dbReference type="ARBA" id="ARBA00004123"/>
    </source>
</evidence>
<dbReference type="Proteomes" id="UP000308730">
    <property type="component" value="Unassembled WGS sequence"/>
</dbReference>
<evidence type="ECO:0000256" key="3">
    <source>
        <dbReference type="ARBA" id="ARBA00022771"/>
    </source>
</evidence>
<dbReference type="AlphaFoldDB" id="A0A4V3XFS1"/>
<evidence type="ECO:0000313" key="8">
    <source>
        <dbReference type="Proteomes" id="UP000308730"/>
    </source>
</evidence>
<feature type="compositionally biased region" description="Polar residues" evidence="6">
    <location>
        <begin position="16"/>
        <end position="26"/>
    </location>
</feature>
<dbReference type="PANTHER" id="PTHR46481:SF10">
    <property type="entry name" value="ZINC FINGER BED DOMAIN-CONTAINING PROTEIN 39"/>
    <property type="match status" value="1"/>
</dbReference>
<dbReference type="GO" id="GO:0005634">
    <property type="term" value="C:nucleus"/>
    <property type="evidence" value="ECO:0007669"/>
    <property type="project" value="UniProtKB-SubCell"/>
</dbReference>
<dbReference type="EMBL" id="SGPM01000586">
    <property type="protein sequence ID" value="THH18573.1"/>
    <property type="molecule type" value="Genomic_DNA"/>
</dbReference>
<feature type="non-terminal residue" evidence="7">
    <location>
        <position position="1"/>
    </location>
</feature>
<keyword evidence="8" id="KW-1185">Reference proteome</keyword>
<sequence length="598" mass="67436">SAASASSPDGSIVPSAHQSGNDSSDLSDGPPPAPPPASQPTKEEAIHIQRFRKWYGAMTEEQALDAQMKKWTSAAYKHFHEPEIVHTFHKGEEVVQYKFMCKVDDSSSTIQSVMRVCWDDSTSNLRRHIRICDEKCGAKTGQSNITDFAQGSTYSKAEFRFVISLWIARRHRPHVIVQDPELLHLFRMLYAKVEVPSPSTVSRDVREIFAISRIHIATLLKSYILDFVKLTSSHTGSYLAKRLAECLREYGIEKKILGITADNASNNDTLISELESLGGANSSHTRVRCFAHIINLVVKALLTPFTSKRRTDPTSFMTDSEAIDAELAELEDEDAAADQDLLAADQDDPNNEDEDEFETEEGREEDDTRIVNQVVAAVAAEDVEDIDLDASRVARFAITKLSQLAKRVFHSPAICADLKIQCESCKIQPKQMIRSVATRWNSTSESITRALELQLALNKLLSLSKYERGGNKSLKRFKNTDAEWTVLEELKPLLKYFLLATKRISESDTPLLHNVIPIIDVLTERLQATINNITLTPSVRLAAKRGLKVLNKYYSVTDESVMYRIAMLLHPCYKTEYFKRQLWETAWIDTALDILREQ</sequence>
<dbReference type="GO" id="GO:0008270">
    <property type="term" value="F:zinc ion binding"/>
    <property type="evidence" value="ECO:0007669"/>
    <property type="project" value="UniProtKB-KW"/>
</dbReference>
<feature type="region of interest" description="Disordered" evidence="6">
    <location>
        <begin position="343"/>
        <end position="367"/>
    </location>
</feature>
<dbReference type="OrthoDB" id="2798924at2759"/>
<reference evidence="7 8" key="1">
    <citation type="submission" date="2019-02" db="EMBL/GenBank/DDBJ databases">
        <title>Genome sequencing of the rare red list fungi Antrodiella citrinella (Flaviporus citrinellus).</title>
        <authorList>
            <person name="Buettner E."/>
            <person name="Kellner H."/>
        </authorList>
    </citation>
    <scope>NUCLEOTIDE SEQUENCE [LARGE SCALE GENOMIC DNA]</scope>
    <source>
        <strain evidence="7 8">DSM 108506</strain>
    </source>
</reference>
<evidence type="ECO:0000256" key="6">
    <source>
        <dbReference type="SAM" id="MobiDB-lite"/>
    </source>
</evidence>
<keyword evidence="3" id="KW-0863">Zinc-finger</keyword>
<proteinExistence type="predicted"/>
<name>A0A4V3XFS1_9APHY</name>
<dbReference type="PANTHER" id="PTHR46481">
    <property type="entry name" value="ZINC FINGER BED DOMAIN-CONTAINING PROTEIN 4"/>
    <property type="match status" value="1"/>
</dbReference>
<keyword evidence="5" id="KW-0539">Nucleus</keyword>
<organism evidence="7 8">
    <name type="scientific">Antrodiella citrinella</name>
    <dbReference type="NCBI Taxonomy" id="2447956"/>
    <lineage>
        <taxon>Eukaryota</taxon>
        <taxon>Fungi</taxon>
        <taxon>Dikarya</taxon>
        <taxon>Basidiomycota</taxon>
        <taxon>Agaricomycotina</taxon>
        <taxon>Agaricomycetes</taxon>
        <taxon>Polyporales</taxon>
        <taxon>Steccherinaceae</taxon>
        <taxon>Antrodiella</taxon>
    </lineage>
</organism>
<feature type="compositionally biased region" description="Acidic residues" evidence="6">
    <location>
        <begin position="345"/>
        <end position="367"/>
    </location>
</feature>
<keyword evidence="2" id="KW-0479">Metal-binding</keyword>
<keyword evidence="4" id="KW-0862">Zinc</keyword>
<feature type="region of interest" description="Disordered" evidence="6">
    <location>
        <begin position="1"/>
        <end position="43"/>
    </location>
</feature>
<evidence type="ECO:0000256" key="4">
    <source>
        <dbReference type="ARBA" id="ARBA00022833"/>
    </source>
</evidence>
<evidence type="ECO:0000256" key="2">
    <source>
        <dbReference type="ARBA" id="ARBA00022723"/>
    </source>
</evidence>
<feature type="compositionally biased region" description="Pro residues" evidence="6">
    <location>
        <begin position="29"/>
        <end position="38"/>
    </location>
</feature>
<evidence type="ECO:0000313" key="7">
    <source>
        <dbReference type="EMBL" id="THH18573.1"/>
    </source>
</evidence>
<dbReference type="InterPro" id="IPR012337">
    <property type="entry name" value="RNaseH-like_sf"/>
</dbReference>